<protein>
    <submittedName>
        <fullName evidence="1">Uncharacterized protein</fullName>
    </submittedName>
</protein>
<accession>A0AA91ZSN9</accession>
<sequence>MIYIINNHSIVYDKNYLTEDELENAWVIESIPKPENKVGFIPILCIDKDDKKIWYEYEEKPLTVEEKMKHLESENVQLGQQVSGLEIQLLQRDKDVELLGKTVTDLEIEVLKFQTGGTK</sequence>
<organism evidence="1 2">
    <name type="scientific">Bacillus pseudomycoides</name>
    <dbReference type="NCBI Taxonomy" id="64104"/>
    <lineage>
        <taxon>Bacteria</taxon>
        <taxon>Bacillati</taxon>
        <taxon>Bacillota</taxon>
        <taxon>Bacilli</taxon>
        <taxon>Bacillales</taxon>
        <taxon>Bacillaceae</taxon>
        <taxon>Bacillus</taxon>
        <taxon>Bacillus cereus group</taxon>
    </lineage>
</organism>
<evidence type="ECO:0000313" key="2">
    <source>
        <dbReference type="Proteomes" id="UP000221020"/>
    </source>
</evidence>
<evidence type="ECO:0000313" key="1">
    <source>
        <dbReference type="EMBL" id="PED81684.1"/>
    </source>
</evidence>
<proteinExistence type="predicted"/>
<gene>
    <name evidence="1" type="ORF">CON65_15975</name>
</gene>
<comment type="caution">
    <text evidence="1">The sequence shown here is derived from an EMBL/GenBank/DDBJ whole genome shotgun (WGS) entry which is preliminary data.</text>
</comment>
<dbReference type="RefSeq" id="WP_097894695.1">
    <property type="nucleotide sequence ID" value="NZ_NVOR01000057.1"/>
</dbReference>
<name>A0AA91ZSN9_9BACI</name>
<dbReference type="EMBL" id="NVOR01000057">
    <property type="protein sequence ID" value="PED81684.1"/>
    <property type="molecule type" value="Genomic_DNA"/>
</dbReference>
<dbReference type="AlphaFoldDB" id="A0AA91ZSN9"/>
<dbReference type="Proteomes" id="UP000221020">
    <property type="component" value="Unassembled WGS sequence"/>
</dbReference>
<reference evidence="1 2" key="1">
    <citation type="submission" date="2017-09" db="EMBL/GenBank/DDBJ databases">
        <title>Large-scale bioinformatics analysis of Bacillus genomes uncovers conserved roles of natural products in bacterial physiology.</title>
        <authorList>
            <consortium name="Agbiome Team Llc"/>
            <person name="Bleich R.M."/>
            <person name="Grubbs K.J."/>
            <person name="Santa Maria K.C."/>
            <person name="Allen S.E."/>
            <person name="Farag S."/>
            <person name="Shank E.A."/>
            <person name="Bowers A."/>
        </authorList>
    </citation>
    <scope>NUCLEOTIDE SEQUENCE [LARGE SCALE GENOMIC DNA]</scope>
    <source>
        <strain evidence="1 2">AFS092012</strain>
    </source>
</reference>